<accession>A0ABS4IML2</accession>
<name>A0ABS4IML2_9BACL</name>
<gene>
    <name evidence="1" type="ORF">J2Z66_000407</name>
</gene>
<dbReference type="RefSeq" id="WP_209969252.1">
    <property type="nucleotide sequence ID" value="NZ_JAGGLB010000001.1"/>
</dbReference>
<evidence type="ECO:0000313" key="1">
    <source>
        <dbReference type="EMBL" id="MBP1988812.1"/>
    </source>
</evidence>
<comment type="caution">
    <text evidence="1">The sequence shown here is derived from an EMBL/GenBank/DDBJ whole genome shotgun (WGS) entry which is preliminary data.</text>
</comment>
<keyword evidence="2" id="KW-1185">Reference proteome</keyword>
<dbReference type="Proteomes" id="UP001519287">
    <property type="component" value="Unassembled WGS sequence"/>
</dbReference>
<organism evidence="1 2">
    <name type="scientific">Paenibacillus eucommiae</name>
    <dbReference type="NCBI Taxonomy" id="1355755"/>
    <lineage>
        <taxon>Bacteria</taxon>
        <taxon>Bacillati</taxon>
        <taxon>Bacillota</taxon>
        <taxon>Bacilli</taxon>
        <taxon>Bacillales</taxon>
        <taxon>Paenibacillaceae</taxon>
        <taxon>Paenibacillus</taxon>
    </lineage>
</organism>
<protein>
    <recommendedName>
        <fullName evidence="3">Bacteriocin resistance YdeI/OmpD-like protein</fullName>
    </recommendedName>
</protein>
<sequence length="219" mass="24802">MNAELHKKMRIAAGQSILMLNLPVGYKELLLPLPEETELSHEPVGEYDVVLLFVSSVAELEAWGPKACDAVKHNALFWIAYPKKSSKMKTDLNRDSGWDVISGKGFEGIALISIDDTWSCMRFRPSELVNTTGTRQERLTTGTKVTVDPTRAVEVPDDLRHALHEVPEIEAFFDGLAYSHRKEYVRWITEAKREETRRSRIEKALDKLGKGIKAPQLKE</sequence>
<reference evidence="1 2" key="1">
    <citation type="submission" date="2021-03" db="EMBL/GenBank/DDBJ databases">
        <title>Genomic Encyclopedia of Type Strains, Phase IV (KMG-IV): sequencing the most valuable type-strain genomes for metagenomic binning, comparative biology and taxonomic classification.</title>
        <authorList>
            <person name="Goeker M."/>
        </authorList>
    </citation>
    <scope>NUCLEOTIDE SEQUENCE [LARGE SCALE GENOMIC DNA]</scope>
    <source>
        <strain evidence="1 2">DSM 26048</strain>
    </source>
</reference>
<evidence type="ECO:0008006" key="3">
    <source>
        <dbReference type="Google" id="ProtNLM"/>
    </source>
</evidence>
<evidence type="ECO:0000313" key="2">
    <source>
        <dbReference type="Proteomes" id="UP001519287"/>
    </source>
</evidence>
<dbReference type="EMBL" id="JAGGLB010000001">
    <property type="protein sequence ID" value="MBP1988812.1"/>
    <property type="molecule type" value="Genomic_DNA"/>
</dbReference>
<proteinExistence type="predicted"/>
<dbReference type="Pfam" id="PF13376">
    <property type="entry name" value="OmdA"/>
    <property type="match status" value="1"/>
</dbReference>